<name>A0A8S1ATZ2_ARCPL</name>
<feature type="region of interest" description="Disordered" evidence="1">
    <location>
        <begin position="49"/>
        <end position="96"/>
    </location>
</feature>
<dbReference type="EMBL" id="CADEBC010000534">
    <property type="protein sequence ID" value="CAB3248326.1"/>
    <property type="molecule type" value="Genomic_DNA"/>
</dbReference>
<keyword evidence="3" id="KW-1185">Reference proteome</keyword>
<reference evidence="2 3" key="1">
    <citation type="submission" date="2020-04" db="EMBL/GenBank/DDBJ databases">
        <authorList>
            <person name="Wallbank WR R."/>
            <person name="Pardo Diaz C."/>
            <person name="Kozak K."/>
            <person name="Martin S."/>
            <person name="Jiggins C."/>
            <person name="Moest M."/>
            <person name="Warren A I."/>
            <person name="Byers J.R.P. K."/>
            <person name="Montejo-Kovacevich G."/>
            <person name="Yen C E."/>
        </authorList>
    </citation>
    <scope>NUCLEOTIDE SEQUENCE [LARGE SCALE GENOMIC DNA]</scope>
</reference>
<accession>A0A8S1ATZ2</accession>
<organism evidence="2 3">
    <name type="scientific">Arctia plantaginis</name>
    <name type="common">Wood tiger moth</name>
    <name type="synonym">Phalaena plantaginis</name>
    <dbReference type="NCBI Taxonomy" id="874455"/>
    <lineage>
        <taxon>Eukaryota</taxon>
        <taxon>Metazoa</taxon>
        <taxon>Ecdysozoa</taxon>
        <taxon>Arthropoda</taxon>
        <taxon>Hexapoda</taxon>
        <taxon>Insecta</taxon>
        <taxon>Pterygota</taxon>
        <taxon>Neoptera</taxon>
        <taxon>Endopterygota</taxon>
        <taxon>Lepidoptera</taxon>
        <taxon>Glossata</taxon>
        <taxon>Ditrysia</taxon>
        <taxon>Noctuoidea</taxon>
        <taxon>Erebidae</taxon>
        <taxon>Arctiinae</taxon>
        <taxon>Arctia</taxon>
    </lineage>
</organism>
<dbReference type="Proteomes" id="UP000494106">
    <property type="component" value="Unassembled WGS sequence"/>
</dbReference>
<proteinExistence type="predicted"/>
<protein>
    <submittedName>
        <fullName evidence="2">Uncharacterized protein</fullName>
    </submittedName>
</protein>
<dbReference type="AlphaFoldDB" id="A0A8S1ATZ2"/>
<comment type="caution">
    <text evidence="2">The sequence shown here is derived from an EMBL/GenBank/DDBJ whole genome shotgun (WGS) entry which is preliminary data.</text>
</comment>
<evidence type="ECO:0000313" key="2">
    <source>
        <dbReference type="EMBL" id="CAB3248326.1"/>
    </source>
</evidence>
<sequence>MEDLISTQEQIAAAIGQLYSNFKKDGSFHGRISVKSKKAESAILNYDLPAKPREEIKPSTPNIRPATPSSGSETPQQGLSVQARGGDSKTDEMLQKQSSNFKAFEHMISDISLDTISEKWKFDHLLRTIHWELDSELGQRNPEYESHFFQSEKK</sequence>
<evidence type="ECO:0000256" key="1">
    <source>
        <dbReference type="SAM" id="MobiDB-lite"/>
    </source>
</evidence>
<feature type="compositionally biased region" description="Polar residues" evidence="1">
    <location>
        <begin position="59"/>
        <end position="80"/>
    </location>
</feature>
<evidence type="ECO:0000313" key="3">
    <source>
        <dbReference type="Proteomes" id="UP000494106"/>
    </source>
</evidence>
<gene>
    <name evidence="2" type="ORF">APLA_LOCUS11652</name>
</gene>
<dbReference type="OrthoDB" id="5986643at2759"/>